<reference evidence="14 15" key="1">
    <citation type="submission" date="2021-03" db="EMBL/GenBank/DDBJ databases">
        <title>Geobacter metallireducens gen. nov. sp. nov., a microorganism capable of coupling the complete oxidation of organic compounds to the reduction of iron and other metals.</title>
        <authorList>
            <person name="Li Y."/>
        </authorList>
    </citation>
    <scope>NUCLEOTIDE SEQUENCE [LARGE SCALE GENOMIC DNA]</scope>
    <source>
        <strain evidence="14 15">Jerry-YX</strain>
    </source>
</reference>
<dbReference type="Pfam" id="PF00672">
    <property type="entry name" value="HAMP"/>
    <property type="match status" value="1"/>
</dbReference>
<evidence type="ECO:0000313" key="15">
    <source>
        <dbReference type="Proteomes" id="UP000663651"/>
    </source>
</evidence>
<evidence type="ECO:0000256" key="6">
    <source>
        <dbReference type="ARBA" id="ARBA00022989"/>
    </source>
</evidence>
<comment type="similarity">
    <text evidence="9">Belongs to the methyl-accepting chemotaxis (MCP) protein family.</text>
</comment>
<evidence type="ECO:0000256" key="5">
    <source>
        <dbReference type="ARBA" id="ARBA00022692"/>
    </source>
</evidence>
<name>A0ABX7Q029_9BACT</name>
<keyword evidence="5 11" id="KW-0812">Transmembrane</keyword>
<evidence type="ECO:0000259" key="12">
    <source>
        <dbReference type="PROSITE" id="PS50111"/>
    </source>
</evidence>
<keyword evidence="8 10" id="KW-0807">Transducer</keyword>
<keyword evidence="3" id="KW-0488">Methylation</keyword>
<evidence type="ECO:0000256" key="7">
    <source>
        <dbReference type="ARBA" id="ARBA00023136"/>
    </source>
</evidence>
<evidence type="ECO:0000256" key="1">
    <source>
        <dbReference type="ARBA" id="ARBA00004651"/>
    </source>
</evidence>
<protein>
    <submittedName>
        <fullName evidence="14">CZB domain-containing protein</fullName>
    </submittedName>
</protein>
<evidence type="ECO:0000256" key="3">
    <source>
        <dbReference type="ARBA" id="ARBA00022481"/>
    </source>
</evidence>
<feature type="domain" description="HAMP" evidence="13">
    <location>
        <begin position="219"/>
        <end position="271"/>
    </location>
</feature>
<dbReference type="CDD" id="cd06225">
    <property type="entry name" value="HAMP"/>
    <property type="match status" value="1"/>
</dbReference>
<accession>A0ABX7Q029</accession>
<feature type="domain" description="Methyl-accepting transducer" evidence="12">
    <location>
        <begin position="276"/>
        <end position="512"/>
    </location>
</feature>
<dbReference type="Gene3D" id="1.20.120.30">
    <property type="entry name" value="Aspartate receptor, ligand-binding domain"/>
    <property type="match status" value="1"/>
</dbReference>
<dbReference type="Pfam" id="PF02203">
    <property type="entry name" value="TarH"/>
    <property type="match status" value="1"/>
</dbReference>
<dbReference type="InterPro" id="IPR025991">
    <property type="entry name" value="Chemoreceptor_zinc-bind_dom"/>
</dbReference>
<evidence type="ECO:0000256" key="2">
    <source>
        <dbReference type="ARBA" id="ARBA00022475"/>
    </source>
</evidence>
<keyword evidence="4" id="KW-0145">Chemotaxis</keyword>
<comment type="subcellular location">
    <subcellularLocation>
        <location evidence="1">Cell membrane</location>
        <topology evidence="1">Multi-pass membrane protein</topology>
    </subcellularLocation>
</comment>
<dbReference type="Proteomes" id="UP000663651">
    <property type="component" value="Chromosome"/>
</dbReference>
<keyword evidence="6 11" id="KW-1133">Transmembrane helix</keyword>
<dbReference type="SMART" id="SM00283">
    <property type="entry name" value="MA"/>
    <property type="match status" value="1"/>
</dbReference>
<dbReference type="PROSITE" id="PS50111">
    <property type="entry name" value="CHEMOTAXIS_TRANSDUC_2"/>
    <property type="match status" value="1"/>
</dbReference>
<dbReference type="Pfam" id="PF00015">
    <property type="entry name" value="MCPsignal"/>
    <property type="match status" value="1"/>
</dbReference>
<dbReference type="Gene3D" id="1.10.287.950">
    <property type="entry name" value="Methyl-accepting chemotaxis protein"/>
    <property type="match status" value="1"/>
</dbReference>
<evidence type="ECO:0000256" key="11">
    <source>
        <dbReference type="SAM" id="Phobius"/>
    </source>
</evidence>
<evidence type="ECO:0000259" key="13">
    <source>
        <dbReference type="PROSITE" id="PS50885"/>
    </source>
</evidence>
<dbReference type="Pfam" id="PF13682">
    <property type="entry name" value="CZB"/>
    <property type="match status" value="1"/>
</dbReference>
<dbReference type="SMART" id="SM00304">
    <property type="entry name" value="HAMP"/>
    <property type="match status" value="1"/>
</dbReference>
<dbReference type="InterPro" id="IPR003660">
    <property type="entry name" value="HAMP_dom"/>
</dbReference>
<dbReference type="Gene3D" id="6.10.340.10">
    <property type="match status" value="1"/>
</dbReference>
<dbReference type="InterPro" id="IPR003122">
    <property type="entry name" value="Tar_rcpt_lig-bd"/>
</dbReference>
<keyword evidence="2" id="KW-1003">Cell membrane</keyword>
<dbReference type="SUPFAM" id="SSF58104">
    <property type="entry name" value="Methyl-accepting chemotaxis protein (MCP) signaling domain"/>
    <property type="match status" value="1"/>
</dbReference>
<organism evidence="14 15">
    <name type="scientific">Geobacter benzoatilyticus</name>
    <dbReference type="NCBI Taxonomy" id="2815309"/>
    <lineage>
        <taxon>Bacteria</taxon>
        <taxon>Pseudomonadati</taxon>
        <taxon>Thermodesulfobacteriota</taxon>
        <taxon>Desulfuromonadia</taxon>
        <taxon>Geobacterales</taxon>
        <taxon>Geobacteraceae</taxon>
        <taxon>Geobacter</taxon>
    </lineage>
</organism>
<dbReference type="InterPro" id="IPR004089">
    <property type="entry name" value="MCPsignal_dom"/>
</dbReference>
<dbReference type="RefSeq" id="WP_207162568.1">
    <property type="nucleotide sequence ID" value="NZ_CP071382.1"/>
</dbReference>
<evidence type="ECO:0000256" key="10">
    <source>
        <dbReference type="PROSITE-ProRule" id="PRU00284"/>
    </source>
</evidence>
<gene>
    <name evidence="14" type="ORF">JZM60_11335</name>
</gene>
<keyword evidence="7 11" id="KW-0472">Membrane</keyword>
<dbReference type="PANTHER" id="PTHR32089:SF112">
    <property type="entry name" value="LYSOZYME-LIKE PROTEIN-RELATED"/>
    <property type="match status" value="1"/>
</dbReference>
<proteinExistence type="inferred from homology"/>
<evidence type="ECO:0000313" key="14">
    <source>
        <dbReference type="EMBL" id="QSV44754.1"/>
    </source>
</evidence>
<feature type="transmembrane region" description="Helical" evidence="11">
    <location>
        <begin position="197"/>
        <end position="218"/>
    </location>
</feature>
<sequence>MNNCSMKKKLAVIVLIGWVALGLNSLLGLMGMKHANEGMHELYADHLTSSHQLTNIMDLLHMSRTQLLLALQHDPNGVFAKMHNHPTEMHLDNVRKNFDELNGLLDKLANGTGEDESKKLKEAFLASCKNLLNEGMIPVAQAAKQQDFHSGGLLTLQKINTMFPETEKAADLVLAHELEAAQNAYTHGVEEYREKTVTMGVALLLSILFTGGISYLIIRAIARLTERLTQAADVIANGDLTHRINSECHDELGKVAHSFDAMADTITGLISTTQKAVLKLAASTKQFSGSTNRIAANTSNMADQAIIIATSSEEMSVTSGEIAQNCSMAAQGAQFANDRATAGAEVVRQTIAGMEKISERVKETARTVESLGERSDQIGEIVETIQDIADQTNLLALNAAIEAARAGEMGRGFAVVADEVRALAERTTRATREISEMIHAIQSETRGAVKSMEEGVQEVHEGTSRAARSGEALGEILNQIDLVSSQVNQIATAAEQQTATTTEISSKIQEINSVAQNASATAHSGALAATELAALAEDLQTMVRRFKTPGSELFILELAKNDHKLFVETVEQIVEGLMSMEASQLATHKTCRFGKWYEGEGKELCGHLSAFKSIEIPHERIHALAREIVTVAKSGQQDKAVSMLSELMDLSGQISSMIDALENEANRSNQGH</sequence>
<evidence type="ECO:0000256" key="8">
    <source>
        <dbReference type="ARBA" id="ARBA00023224"/>
    </source>
</evidence>
<keyword evidence="15" id="KW-1185">Reference proteome</keyword>
<dbReference type="PANTHER" id="PTHR32089">
    <property type="entry name" value="METHYL-ACCEPTING CHEMOTAXIS PROTEIN MCPB"/>
    <property type="match status" value="1"/>
</dbReference>
<dbReference type="CDD" id="cd11386">
    <property type="entry name" value="MCP_signal"/>
    <property type="match status" value="1"/>
</dbReference>
<evidence type="ECO:0000256" key="9">
    <source>
        <dbReference type="ARBA" id="ARBA00029447"/>
    </source>
</evidence>
<dbReference type="PROSITE" id="PS50885">
    <property type="entry name" value="HAMP"/>
    <property type="match status" value="1"/>
</dbReference>
<evidence type="ECO:0000256" key="4">
    <source>
        <dbReference type="ARBA" id="ARBA00022500"/>
    </source>
</evidence>
<dbReference type="EMBL" id="CP071382">
    <property type="protein sequence ID" value="QSV44754.1"/>
    <property type="molecule type" value="Genomic_DNA"/>
</dbReference>